<comment type="caution">
    <text evidence="1">The sequence shown here is derived from an EMBL/GenBank/DDBJ whole genome shotgun (WGS) entry which is preliminary data.</text>
</comment>
<dbReference type="RefSeq" id="WP_261295422.1">
    <property type="nucleotide sequence ID" value="NZ_JANQBK010000015.1"/>
</dbReference>
<dbReference type="InterPro" id="IPR011330">
    <property type="entry name" value="Glyco_hydro/deAcase_b/a-brl"/>
</dbReference>
<reference evidence="2" key="1">
    <citation type="journal article" date="2019" name="Int. J. Syst. Evol. Microbiol.">
        <title>The Global Catalogue of Microorganisms (GCM) 10K type strain sequencing project: providing services to taxonomists for standard genome sequencing and annotation.</title>
        <authorList>
            <consortium name="The Broad Institute Genomics Platform"/>
            <consortium name="The Broad Institute Genome Sequencing Center for Infectious Disease"/>
            <person name="Wu L."/>
            <person name="Ma J."/>
        </authorList>
    </citation>
    <scope>NUCLEOTIDE SEQUENCE [LARGE SCALE GENOMIC DNA]</scope>
    <source>
        <strain evidence="2">KCTC 42739</strain>
    </source>
</reference>
<dbReference type="Proteomes" id="UP001595713">
    <property type="component" value="Unassembled WGS sequence"/>
</dbReference>
<organism evidence="1 2">
    <name type="scientific">Sphingomonas hylomeconis</name>
    <dbReference type="NCBI Taxonomy" id="1395958"/>
    <lineage>
        <taxon>Bacteria</taxon>
        <taxon>Pseudomonadati</taxon>
        <taxon>Pseudomonadota</taxon>
        <taxon>Alphaproteobacteria</taxon>
        <taxon>Sphingomonadales</taxon>
        <taxon>Sphingomonadaceae</taxon>
        <taxon>Sphingomonas</taxon>
    </lineage>
</organism>
<sequence>MTPPPPGDLVDWPADFGTRFTVTVDTEEEFDWAQPLDSGNRNVTAMAAMPEGHRRFADRGVPLTLLVDHPIATDPRSIDILRAVVADGRSAVGTQLHPWVNPPIEEAMSPQNSFAGNLPAALQAAKLDVLGAAITKAIGIPPRVYRAGRYGIGPDTLGLLAARGYRIDSSMRARYDYAAEAGPDFGAIGNHAFRCGPNNQIVELPLSTVFIGAARGGGAALYRALGRLPKGRGLFSRTGLLSRIALTPEDMPLAAALEAVAVAVGEGVRVLNFSFHSPSLVPGCTPYVRDAGDLAAFHHWWDRVLGDLQRRGVAPASLDELIAGSACGSAAAASPAHAV</sequence>
<evidence type="ECO:0000313" key="2">
    <source>
        <dbReference type="Proteomes" id="UP001595713"/>
    </source>
</evidence>
<gene>
    <name evidence="1" type="ORF">ACFONA_08495</name>
</gene>
<keyword evidence="2" id="KW-1185">Reference proteome</keyword>
<dbReference type="SUPFAM" id="SSF88713">
    <property type="entry name" value="Glycoside hydrolase/deacetylase"/>
    <property type="match status" value="1"/>
</dbReference>
<proteinExistence type="predicted"/>
<dbReference type="EMBL" id="JBHRXP010000003">
    <property type="protein sequence ID" value="MFC3580202.1"/>
    <property type="molecule type" value="Genomic_DNA"/>
</dbReference>
<protein>
    <submittedName>
        <fullName evidence="1">WalW protein</fullName>
    </submittedName>
</protein>
<dbReference type="Gene3D" id="3.20.20.370">
    <property type="entry name" value="Glycoside hydrolase/deacetylase"/>
    <property type="match status" value="1"/>
</dbReference>
<accession>A0ABV7STE5</accession>
<name>A0ABV7STE5_9SPHN</name>
<evidence type="ECO:0000313" key="1">
    <source>
        <dbReference type="EMBL" id="MFC3580202.1"/>
    </source>
</evidence>